<sequence>MPVGAPPAGHLPGGAPPAGAPLPEPTQVPAPPPGYPPFPPPPAPKKKRGALIAAVALVVVLVLCVGGGVTAFLTLRNVETGEGAKEPAVAVDEFLTAVYKERDAAKAATLVCASARDDDKIAAKVAEVEKYAAAYQNPRFRWTTPKVDNQTGDRATVSTKVTMTTTDEKVADQDLRFTVVRKTGWWVCEVA</sequence>
<reference evidence="3 4" key="1">
    <citation type="journal article" date="2015" name="Int. J. Syst. Evol. Microbiol.">
        <title>Micromonospora costi sp. nov., isolated from a leaf of Costus speciosus.</title>
        <authorList>
            <person name="Thawai C."/>
        </authorList>
    </citation>
    <scope>NUCLEOTIDE SEQUENCE [LARGE SCALE GENOMIC DNA]</scope>
    <source>
        <strain evidence="3 4">CS1-12</strain>
    </source>
</reference>
<gene>
    <name evidence="3" type="ORF">D7193_21480</name>
</gene>
<proteinExistence type="predicted"/>
<accession>A0A3B0A315</accession>
<evidence type="ECO:0000256" key="1">
    <source>
        <dbReference type="SAM" id="MobiDB-lite"/>
    </source>
</evidence>
<comment type="caution">
    <text evidence="3">The sequence shown here is derived from an EMBL/GenBank/DDBJ whole genome shotgun (WGS) entry which is preliminary data.</text>
</comment>
<evidence type="ECO:0000256" key="2">
    <source>
        <dbReference type="SAM" id="Phobius"/>
    </source>
</evidence>
<evidence type="ECO:0000313" key="4">
    <source>
        <dbReference type="Proteomes" id="UP000279968"/>
    </source>
</evidence>
<dbReference type="AlphaFoldDB" id="A0A3B0A315"/>
<dbReference type="OrthoDB" id="3383453at2"/>
<organism evidence="3 4">
    <name type="scientific">Micromonospora costi</name>
    <dbReference type="NCBI Taxonomy" id="1530042"/>
    <lineage>
        <taxon>Bacteria</taxon>
        <taxon>Bacillati</taxon>
        <taxon>Actinomycetota</taxon>
        <taxon>Actinomycetes</taxon>
        <taxon>Micromonosporales</taxon>
        <taxon>Micromonosporaceae</taxon>
        <taxon>Micromonospora</taxon>
    </lineage>
</organism>
<feature type="compositionally biased region" description="Low complexity" evidence="1">
    <location>
        <begin position="1"/>
        <end position="10"/>
    </location>
</feature>
<feature type="transmembrane region" description="Helical" evidence="2">
    <location>
        <begin position="50"/>
        <end position="75"/>
    </location>
</feature>
<protein>
    <recommendedName>
        <fullName evidence="5">Ig-like domain-containing protein</fullName>
    </recommendedName>
</protein>
<dbReference type="Proteomes" id="UP000279968">
    <property type="component" value="Unassembled WGS sequence"/>
</dbReference>
<evidence type="ECO:0008006" key="5">
    <source>
        <dbReference type="Google" id="ProtNLM"/>
    </source>
</evidence>
<keyword evidence="2" id="KW-0472">Membrane</keyword>
<feature type="compositionally biased region" description="Pro residues" evidence="1">
    <location>
        <begin position="14"/>
        <end position="43"/>
    </location>
</feature>
<keyword evidence="2" id="KW-1133">Transmembrane helix</keyword>
<keyword evidence="2" id="KW-0812">Transmembrane</keyword>
<keyword evidence="4" id="KW-1185">Reference proteome</keyword>
<name>A0A3B0A315_9ACTN</name>
<feature type="region of interest" description="Disordered" evidence="1">
    <location>
        <begin position="1"/>
        <end position="43"/>
    </location>
</feature>
<dbReference type="EMBL" id="RBAN01000003">
    <property type="protein sequence ID" value="RKN54710.1"/>
    <property type="molecule type" value="Genomic_DNA"/>
</dbReference>
<evidence type="ECO:0000313" key="3">
    <source>
        <dbReference type="EMBL" id="RKN54710.1"/>
    </source>
</evidence>